<dbReference type="CDD" id="cd05819">
    <property type="entry name" value="NHL"/>
    <property type="match status" value="1"/>
</dbReference>
<keyword evidence="1 5" id="KW-0732">Signal</keyword>
<accession>A0A815LFP1</accession>
<evidence type="ECO:0000256" key="2">
    <source>
        <dbReference type="ARBA" id="ARBA00022737"/>
    </source>
</evidence>
<dbReference type="Proteomes" id="UP000663882">
    <property type="component" value="Unassembled WGS sequence"/>
</dbReference>
<dbReference type="PANTHER" id="PTHR10680">
    <property type="entry name" value="PEPTIDYL-GLYCINE ALPHA-AMIDATING MONOOXYGENASE"/>
    <property type="match status" value="1"/>
</dbReference>
<feature type="repeat" description="NHL" evidence="4">
    <location>
        <begin position="304"/>
        <end position="335"/>
    </location>
</feature>
<evidence type="ECO:0000256" key="3">
    <source>
        <dbReference type="ARBA" id="ARBA00023180"/>
    </source>
</evidence>
<dbReference type="InterPro" id="IPR011042">
    <property type="entry name" value="6-blade_b-propeller_TolB-like"/>
</dbReference>
<evidence type="ECO:0000313" key="7">
    <source>
        <dbReference type="Proteomes" id="UP000663882"/>
    </source>
</evidence>
<dbReference type="EMBL" id="CAJNOO010005132">
    <property type="protein sequence ID" value="CAF1405452.1"/>
    <property type="molecule type" value="Genomic_DNA"/>
</dbReference>
<feature type="chain" id="PRO_5032418324" description="NHL repeat-containing protein" evidence="5">
    <location>
        <begin position="24"/>
        <end position="372"/>
    </location>
</feature>
<comment type="caution">
    <text evidence="6">The sequence shown here is derived from an EMBL/GenBank/DDBJ whole genome shotgun (WGS) entry which is preliminary data.</text>
</comment>
<evidence type="ECO:0000256" key="4">
    <source>
        <dbReference type="PROSITE-ProRule" id="PRU00504"/>
    </source>
</evidence>
<dbReference type="InterPro" id="IPR001258">
    <property type="entry name" value="NHL_repeat"/>
</dbReference>
<dbReference type="Gene3D" id="2.40.10.500">
    <property type="match status" value="1"/>
</dbReference>
<evidence type="ECO:0008006" key="8">
    <source>
        <dbReference type="Google" id="ProtNLM"/>
    </source>
</evidence>
<dbReference type="OrthoDB" id="9992456at2759"/>
<dbReference type="AlphaFoldDB" id="A0A815LFP1"/>
<dbReference type="Pfam" id="PF01436">
    <property type="entry name" value="NHL"/>
    <property type="match status" value="3"/>
</dbReference>
<protein>
    <recommendedName>
        <fullName evidence="8">NHL repeat-containing protein</fullName>
    </recommendedName>
</protein>
<dbReference type="PANTHER" id="PTHR10680:SF14">
    <property type="entry name" value="PEPTIDYL-GLYCINE ALPHA-AMIDATING MONOOXYGENASE"/>
    <property type="match status" value="1"/>
</dbReference>
<feature type="signal peptide" evidence="5">
    <location>
        <begin position="1"/>
        <end position="23"/>
    </location>
</feature>
<dbReference type="SUPFAM" id="SSF63829">
    <property type="entry name" value="Calcium-dependent phosphotriesterase"/>
    <property type="match status" value="1"/>
</dbReference>
<evidence type="ECO:0000256" key="1">
    <source>
        <dbReference type="ARBA" id="ARBA00022729"/>
    </source>
</evidence>
<dbReference type="SUPFAM" id="SSF63825">
    <property type="entry name" value="YWTD domain"/>
    <property type="match status" value="1"/>
</dbReference>
<reference evidence="6" key="1">
    <citation type="submission" date="2021-02" db="EMBL/GenBank/DDBJ databases">
        <authorList>
            <person name="Nowell W R."/>
        </authorList>
    </citation>
    <scope>NUCLEOTIDE SEQUENCE</scope>
</reference>
<dbReference type="Gene3D" id="2.120.10.30">
    <property type="entry name" value="TolB, C-terminal domain"/>
    <property type="match status" value="2"/>
</dbReference>
<feature type="repeat" description="NHL" evidence="4">
    <location>
        <begin position="197"/>
        <end position="235"/>
    </location>
</feature>
<evidence type="ECO:0000256" key="5">
    <source>
        <dbReference type="SAM" id="SignalP"/>
    </source>
</evidence>
<keyword evidence="2" id="KW-0677">Repeat</keyword>
<keyword evidence="3" id="KW-0325">Glycoprotein</keyword>
<name>A0A815LFP1_9BILA</name>
<sequence>MTTSKRLFFFVFALYLLAHASSSNRFNKDSSRAILDARTTWKPNGNTVAGTNIPGSALNQLNSSYGVFVDSNNALFVTDFFNNRVVKWELGATSGILYAEGQCGSGNQNQLCNPTAITINREGTLFVTVENASSGSVISFKKGATSGETFITGNTSFYGIVWDEKEEYLYLGHHREHRVVKYTKDGRLVGVVAGGNERGAALNQLDYPRGVAVDEDGSVYVADSNNHRIVKWMVNAAEGTIVAGGNGNGSRTDQISLPGGIIRDKNGTIYVADEHNHRIVSVPVGARNVTIIAGGRGQGNSSNQLSNPINIAFNNEGDLYVSDWNNFRVQMFVRETGPSSGSDSSYIYTLSSKWTQIVCFLSLMISTARFFT</sequence>
<gene>
    <name evidence="6" type="ORF">RFH988_LOCUS35024</name>
</gene>
<organism evidence="6 7">
    <name type="scientific">Rotaria sordida</name>
    <dbReference type="NCBI Taxonomy" id="392033"/>
    <lineage>
        <taxon>Eukaryota</taxon>
        <taxon>Metazoa</taxon>
        <taxon>Spiralia</taxon>
        <taxon>Gnathifera</taxon>
        <taxon>Rotifera</taxon>
        <taxon>Eurotatoria</taxon>
        <taxon>Bdelloidea</taxon>
        <taxon>Philodinida</taxon>
        <taxon>Philodinidae</taxon>
        <taxon>Rotaria</taxon>
    </lineage>
</organism>
<proteinExistence type="predicted"/>
<evidence type="ECO:0000313" key="6">
    <source>
        <dbReference type="EMBL" id="CAF1405452.1"/>
    </source>
</evidence>
<dbReference type="PROSITE" id="PS51125">
    <property type="entry name" value="NHL"/>
    <property type="match status" value="2"/>
</dbReference>